<dbReference type="PROSITE" id="PS00018">
    <property type="entry name" value="EF_HAND_1"/>
    <property type="match status" value="2"/>
</dbReference>
<reference evidence="7" key="1">
    <citation type="journal article" date="2019" name="Int. J. Syst. Evol. Microbiol.">
        <title>The Global Catalogue of Microorganisms (GCM) 10K type strain sequencing project: providing services to taxonomists for standard genome sequencing and annotation.</title>
        <authorList>
            <consortium name="The Broad Institute Genomics Platform"/>
            <consortium name="The Broad Institute Genome Sequencing Center for Infectious Disease"/>
            <person name="Wu L."/>
            <person name="Ma J."/>
        </authorList>
    </citation>
    <scope>NUCLEOTIDE SEQUENCE [LARGE SCALE GENOMIC DNA]</scope>
    <source>
        <strain evidence="7">JCM 17494</strain>
    </source>
</reference>
<comment type="caution">
    <text evidence="6">The sequence shown here is derived from an EMBL/GenBank/DDBJ whole genome shotgun (WGS) entry which is preliminary data.</text>
</comment>
<dbReference type="Proteomes" id="UP001500711">
    <property type="component" value="Unassembled WGS sequence"/>
</dbReference>
<proteinExistence type="predicted"/>
<feature type="domain" description="EF-hand" evidence="5">
    <location>
        <begin position="445"/>
        <end position="480"/>
    </location>
</feature>
<sequence>MGAPAGLAAAVYGACEGLRVVVLDGNAPGGQAGSTSRIENYLGFPGGLTGADLAHRALEQARQFGVEWLVGHTATELVPCEDGHLVRTGDGMVLRGRAILLATGMRWRRLDATGADRFANRGVYYGASLAEAAQTAGEDVHVVGAGNSAGQAALYFADHARSLTLLVRGESIEDAPMSQYLVERIQTHPSITVRTSTVIDEADGDERLSSLKLEDTRLGHSERVPAESVYVLIGMVPCTGWLNGALALDPRGFVLTGEMVAHRWPLEREPLFTETSLPGVFAAGDVCAGTVKRVGAAVGQGAMAIQAIASYLRTVRIPTQSSRERVAVRQFDLLDADGSGHIEEQDLTTVAHRLAVGFGAPAGSEQANRVVTGYQEFWQALSAVADSDGDHRISRSEYEAAVRALSGNTTIFRQMAEAVVTLCDTDDDGAINEAEFEKALAILGVPLSDVTAFFRTLDAGGSGYLDTAEFATALRHFYAGAELVATPV</sequence>
<keyword evidence="1" id="KW-0285">Flavoprotein</keyword>
<dbReference type="Gene3D" id="3.50.50.60">
    <property type="entry name" value="FAD/NAD(P)-binding domain"/>
    <property type="match status" value="2"/>
</dbReference>
<dbReference type="SUPFAM" id="SSF51905">
    <property type="entry name" value="FAD/NAD(P)-binding domain"/>
    <property type="match status" value="1"/>
</dbReference>
<comment type="catalytic activity">
    <reaction evidence="4">
        <text>[thioredoxin]-dithiol + NADP(+) = [thioredoxin]-disulfide + NADPH + H(+)</text>
        <dbReference type="Rhea" id="RHEA:20345"/>
        <dbReference type="Rhea" id="RHEA-COMP:10698"/>
        <dbReference type="Rhea" id="RHEA-COMP:10700"/>
        <dbReference type="ChEBI" id="CHEBI:15378"/>
        <dbReference type="ChEBI" id="CHEBI:29950"/>
        <dbReference type="ChEBI" id="CHEBI:50058"/>
        <dbReference type="ChEBI" id="CHEBI:57783"/>
        <dbReference type="ChEBI" id="CHEBI:58349"/>
        <dbReference type="EC" id="1.8.1.9"/>
    </reaction>
</comment>
<keyword evidence="7" id="KW-1185">Reference proteome</keyword>
<dbReference type="RefSeq" id="WP_346130617.1">
    <property type="nucleotide sequence ID" value="NZ_BAABBE010000007.1"/>
</dbReference>
<evidence type="ECO:0000256" key="1">
    <source>
        <dbReference type="ARBA" id="ARBA00022630"/>
    </source>
</evidence>
<dbReference type="PANTHER" id="PTHR48105">
    <property type="entry name" value="THIOREDOXIN REDUCTASE 1-RELATED-RELATED"/>
    <property type="match status" value="1"/>
</dbReference>
<accession>A0ABP7AWK6</accession>
<dbReference type="InterPro" id="IPR011992">
    <property type="entry name" value="EF-hand-dom_pair"/>
</dbReference>
<dbReference type="SUPFAM" id="SSF47473">
    <property type="entry name" value="EF-hand"/>
    <property type="match status" value="1"/>
</dbReference>
<dbReference type="Pfam" id="PF07992">
    <property type="entry name" value="Pyr_redox_2"/>
    <property type="match status" value="1"/>
</dbReference>
<protein>
    <recommendedName>
        <fullName evidence="5">EF-hand domain-containing protein</fullName>
    </recommendedName>
</protein>
<evidence type="ECO:0000313" key="6">
    <source>
        <dbReference type="EMBL" id="GAA3642371.1"/>
    </source>
</evidence>
<name>A0ABP7AWK6_9PSEU</name>
<dbReference type="SMART" id="SM00054">
    <property type="entry name" value="EFh"/>
    <property type="match status" value="4"/>
</dbReference>
<feature type="domain" description="EF-hand" evidence="5">
    <location>
        <begin position="322"/>
        <end position="357"/>
    </location>
</feature>
<dbReference type="Pfam" id="PF13202">
    <property type="entry name" value="EF-hand_5"/>
    <property type="match status" value="1"/>
</dbReference>
<evidence type="ECO:0000256" key="4">
    <source>
        <dbReference type="ARBA" id="ARBA00048132"/>
    </source>
</evidence>
<evidence type="ECO:0000313" key="7">
    <source>
        <dbReference type="Proteomes" id="UP001500711"/>
    </source>
</evidence>
<dbReference type="InterPro" id="IPR050097">
    <property type="entry name" value="Ferredoxin-NADP_redctase_2"/>
</dbReference>
<dbReference type="Pfam" id="PF13499">
    <property type="entry name" value="EF-hand_7"/>
    <property type="match status" value="1"/>
</dbReference>
<dbReference type="Gene3D" id="1.10.238.10">
    <property type="entry name" value="EF-hand"/>
    <property type="match status" value="1"/>
</dbReference>
<gene>
    <name evidence="6" type="ORF">GCM10022267_31290</name>
</gene>
<dbReference type="InterPro" id="IPR002048">
    <property type="entry name" value="EF_hand_dom"/>
</dbReference>
<organism evidence="6 7">
    <name type="scientific">Lentzea roselyniae</name>
    <dbReference type="NCBI Taxonomy" id="531940"/>
    <lineage>
        <taxon>Bacteria</taxon>
        <taxon>Bacillati</taxon>
        <taxon>Actinomycetota</taxon>
        <taxon>Actinomycetes</taxon>
        <taxon>Pseudonocardiales</taxon>
        <taxon>Pseudonocardiaceae</taxon>
        <taxon>Lentzea</taxon>
    </lineage>
</organism>
<dbReference type="PROSITE" id="PS50222">
    <property type="entry name" value="EF_HAND_2"/>
    <property type="match status" value="3"/>
</dbReference>
<evidence type="ECO:0000256" key="2">
    <source>
        <dbReference type="ARBA" id="ARBA00022946"/>
    </source>
</evidence>
<dbReference type="InterPro" id="IPR036188">
    <property type="entry name" value="FAD/NAD-bd_sf"/>
</dbReference>
<keyword evidence="3" id="KW-0560">Oxidoreductase</keyword>
<feature type="domain" description="EF-hand" evidence="5">
    <location>
        <begin position="373"/>
        <end position="408"/>
    </location>
</feature>
<evidence type="ECO:0000259" key="5">
    <source>
        <dbReference type="PROSITE" id="PS50222"/>
    </source>
</evidence>
<keyword evidence="2" id="KW-0809">Transit peptide</keyword>
<dbReference type="InterPro" id="IPR023753">
    <property type="entry name" value="FAD/NAD-binding_dom"/>
</dbReference>
<dbReference type="PRINTS" id="PR00469">
    <property type="entry name" value="PNDRDTASEII"/>
</dbReference>
<dbReference type="PRINTS" id="PR00368">
    <property type="entry name" value="FADPNR"/>
</dbReference>
<dbReference type="EMBL" id="BAABBE010000007">
    <property type="protein sequence ID" value="GAA3642371.1"/>
    <property type="molecule type" value="Genomic_DNA"/>
</dbReference>
<dbReference type="InterPro" id="IPR018247">
    <property type="entry name" value="EF_Hand_1_Ca_BS"/>
</dbReference>
<evidence type="ECO:0000256" key="3">
    <source>
        <dbReference type="ARBA" id="ARBA00023002"/>
    </source>
</evidence>